<dbReference type="SMART" id="SM00181">
    <property type="entry name" value="EGF"/>
    <property type="match status" value="1"/>
</dbReference>
<dbReference type="InterPro" id="IPR039051">
    <property type="entry name" value="SE-CTX-like"/>
</dbReference>
<dbReference type="Ensembl" id="ENSCVAT00000023312.1">
    <property type="protein sequence ID" value="ENSCVAP00000029904.1"/>
    <property type="gene ID" value="ENSCVAG00000018041.1"/>
</dbReference>
<sequence length="596" mass="68889">MDQKRSTLMLLASIIVLHWMTVFAKSDSSNSTLNIIKRQLPPETREKTQKTLNVAKDSLSLFKDVVNMMNSEKLTTVMKGISRFASLAPGVAATAFSVVNMVLAFIPQDDPVLNEVKKGFNEVNRKLDSLSVKISNLATDVEWFNYVSVYSRDEATILNAWKRFNDLHLHSNLVKRAKDGLTLSEKFIRYYENSGVESSVSNFYRYLTGTSISLHGNLINLLKKKLKCDINKMGRYNSYLSSLLWKGMVLNQFYWKMAGVNMKGKEDQPAQLLKKVSEAQLAEVEFCLQNYEDYLKKDVVEIVKDLSPDNKKAIADQVKEALDNKYSWYCWVVLVIGKEKNHLLHTEFTFNINGLLVGVDYTVKANMINVKQVKDTAKECFEYQDCNTVKEPQSCSRRWYPRDHSDEIFIPFEHYAKVTQVTYGDQYVEVPTPFQRLKCKWWWWNGLGWSKYDSWISVHYSRNESVCKSHQCKNNGTCRRLLRSNEWLCDCLDGYYGDTCEKKLDMTVTKEIGTFTIPTLVGIVAEEQTTTKLYILIICVVICLVALVLIMFRKHFPLCCRQNSCLELKQLVDSRVQNTAANCDMRYPKKVRELFY</sequence>
<proteinExistence type="predicted"/>
<feature type="disulfide bond" evidence="1">
    <location>
        <begin position="491"/>
        <end position="500"/>
    </location>
</feature>
<dbReference type="PROSITE" id="PS01186">
    <property type="entry name" value="EGF_2"/>
    <property type="match status" value="1"/>
</dbReference>
<evidence type="ECO:0000256" key="2">
    <source>
        <dbReference type="SAM" id="Phobius"/>
    </source>
</evidence>
<evidence type="ECO:0000256" key="1">
    <source>
        <dbReference type="PROSITE-ProRule" id="PRU00076"/>
    </source>
</evidence>
<keyword evidence="1" id="KW-1015">Disulfide bond</keyword>
<dbReference type="PROSITE" id="PS50026">
    <property type="entry name" value="EGF_3"/>
    <property type="match status" value="1"/>
</dbReference>
<dbReference type="Gene3D" id="2.10.25.10">
    <property type="entry name" value="Laminin"/>
    <property type="match status" value="1"/>
</dbReference>
<keyword evidence="1" id="KW-0245">EGF-like domain</keyword>
<dbReference type="CDD" id="cd00054">
    <property type="entry name" value="EGF_CA"/>
    <property type="match status" value="1"/>
</dbReference>
<evidence type="ECO:0000259" key="4">
    <source>
        <dbReference type="PROSITE" id="PS50026"/>
    </source>
</evidence>
<reference evidence="5" key="1">
    <citation type="submission" date="2025-08" db="UniProtKB">
        <authorList>
            <consortium name="Ensembl"/>
        </authorList>
    </citation>
    <scope>IDENTIFICATION</scope>
</reference>
<keyword evidence="2" id="KW-1133">Transmembrane helix</keyword>
<name>A0A3Q2EDW5_CYPVA</name>
<dbReference type="PANTHER" id="PTHR40472:SF6">
    <property type="entry name" value="RICIN B-TYPE LECTIN DOMAIN-CONTAINING PROTEIN"/>
    <property type="match status" value="1"/>
</dbReference>
<dbReference type="InterPro" id="IPR000742">
    <property type="entry name" value="EGF"/>
</dbReference>
<dbReference type="Proteomes" id="UP000265020">
    <property type="component" value="Unassembled WGS sequence"/>
</dbReference>
<feature type="chain" id="PRO_5018655210" evidence="3">
    <location>
        <begin position="25"/>
        <end position="596"/>
    </location>
</feature>
<evidence type="ECO:0000313" key="6">
    <source>
        <dbReference type="Proteomes" id="UP000265020"/>
    </source>
</evidence>
<keyword evidence="2" id="KW-0472">Membrane</keyword>
<dbReference type="OMA" id="LTITHRC"/>
<dbReference type="Pfam" id="PF00008">
    <property type="entry name" value="EGF"/>
    <property type="match status" value="1"/>
</dbReference>
<feature type="transmembrane region" description="Helical" evidence="2">
    <location>
        <begin position="533"/>
        <end position="552"/>
    </location>
</feature>
<dbReference type="PROSITE" id="PS00022">
    <property type="entry name" value="EGF_1"/>
    <property type="match status" value="1"/>
</dbReference>
<accession>A0A3Q2EDW5</accession>
<evidence type="ECO:0000313" key="5">
    <source>
        <dbReference type="Ensembl" id="ENSCVAP00000029904.1"/>
    </source>
</evidence>
<keyword evidence="3" id="KW-0732">Signal</keyword>
<dbReference type="GeneTree" id="ENSGT01150000287072"/>
<feature type="domain" description="EGF-like" evidence="4">
    <location>
        <begin position="463"/>
        <end position="501"/>
    </location>
</feature>
<keyword evidence="2" id="KW-0812">Transmembrane</keyword>
<feature type="disulfide bond" evidence="1">
    <location>
        <begin position="472"/>
        <end position="489"/>
    </location>
</feature>
<dbReference type="AlphaFoldDB" id="A0A3Q2EDW5"/>
<protein>
    <submittedName>
        <fullName evidence="5">Uncharacterized LOC107101141</fullName>
    </submittedName>
</protein>
<comment type="caution">
    <text evidence="1">Lacks conserved residue(s) required for the propagation of feature annotation.</text>
</comment>
<evidence type="ECO:0000256" key="3">
    <source>
        <dbReference type="SAM" id="SignalP"/>
    </source>
</evidence>
<keyword evidence="6" id="KW-1185">Reference proteome</keyword>
<dbReference type="SUPFAM" id="SSF57196">
    <property type="entry name" value="EGF/Laminin"/>
    <property type="match status" value="1"/>
</dbReference>
<organism evidence="5 6">
    <name type="scientific">Cyprinodon variegatus</name>
    <name type="common">Sheepshead minnow</name>
    <dbReference type="NCBI Taxonomy" id="28743"/>
    <lineage>
        <taxon>Eukaryota</taxon>
        <taxon>Metazoa</taxon>
        <taxon>Chordata</taxon>
        <taxon>Craniata</taxon>
        <taxon>Vertebrata</taxon>
        <taxon>Euteleostomi</taxon>
        <taxon>Actinopterygii</taxon>
        <taxon>Neopterygii</taxon>
        <taxon>Teleostei</taxon>
        <taxon>Neoteleostei</taxon>
        <taxon>Acanthomorphata</taxon>
        <taxon>Ovalentaria</taxon>
        <taxon>Atherinomorphae</taxon>
        <taxon>Cyprinodontiformes</taxon>
        <taxon>Cyprinodontidae</taxon>
        <taxon>Cyprinodon</taxon>
    </lineage>
</organism>
<feature type="signal peptide" evidence="3">
    <location>
        <begin position="1"/>
        <end position="24"/>
    </location>
</feature>
<dbReference type="STRING" id="28743.ENSCVAP00000029904"/>
<dbReference type="PANTHER" id="PTHR40472">
    <property type="entry name" value="RICIN B-TYPE LECTIN DOMAIN-CONTAINING PROTEIN"/>
    <property type="match status" value="1"/>
</dbReference>
<reference evidence="5" key="2">
    <citation type="submission" date="2025-09" db="UniProtKB">
        <authorList>
            <consortium name="Ensembl"/>
        </authorList>
    </citation>
    <scope>IDENTIFICATION</scope>
</reference>